<proteinExistence type="inferred from homology"/>
<dbReference type="GO" id="GO:0016705">
    <property type="term" value="F:oxidoreductase activity, acting on paired donors, with incorporation or reduction of molecular oxygen"/>
    <property type="evidence" value="ECO:0007669"/>
    <property type="project" value="InterPro"/>
</dbReference>
<comment type="similarity">
    <text evidence="1">Belongs to the cytochrome P450 family.</text>
</comment>
<evidence type="ECO:0000256" key="1">
    <source>
        <dbReference type="ARBA" id="ARBA00010617"/>
    </source>
</evidence>
<dbReference type="GO" id="GO:0005506">
    <property type="term" value="F:iron ion binding"/>
    <property type="evidence" value="ECO:0007669"/>
    <property type="project" value="InterPro"/>
</dbReference>
<gene>
    <name evidence="2" type="ORF">OPV22_026385</name>
</gene>
<dbReference type="Proteomes" id="UP001222027">
    <property type="component" value="Unassembled WGS sequence"/>
</dbReference>
<dbReference type="SUPFAM" id="SSF48264">
    <property type="entry name" value="Cytochrome P450"/>
    <property type="match status" value="1"/>
</dbReference>
<dbReference type="GO" id="GO:0020037">
    <property type="term" value="F:heme binding"/>
    <property type="evidence" value="ECO:0007669"/>
    <property type="project" value="InterPro"/>
</dbReference>
<dbReference type="Gene3D" id="1.10.630.10">
    <property type="entry name" value="Cytochrome P450"/>
    <property type="match status" value="1"/>
</dbReference>
<dbReference type="PRINTS" id="PR00463">
    <property type="entry name" value="EP450I"/>
</dbReference>
<organism evidence="2 3">
    <name type="scientific">Ensete ventricosum</name>
    <name type="common">Abyssinian banana</name>
    <name type="synonym">Musa ensete</name>
    <dbReference type="NCBI Taxonomy" id="4639"/>
    <lineage>
        <taxon>Eukaryota</taxon>
        <taxon>Viridiplantae</taxon>
        <taxon>Streptophyta</taxon>
        <taxon>Embryophyta</taxon>
        <taxon>Tracheophyta</taxon>
        <taxon>Spermatophyta</taxon>
        <taxon>Magnoliopsida</taxon>
        <taxon>Liliopsida</taxon>
        <taxon>Zingiberales</taxon>
        <taxon>Musaceae</taxon>
        <taxon>Ensete</taxon>
    </lineage>
</organism>
<evidence type="ECO:0000313" key="2">
    <source>
        <dbReference type="EMBL" id="KAJ8472042.1"/>
    </source>
</evidence>
<reference evidence="2 3" key="1">
    <citation type="submission" date="2022-12" db="EMBL/GenBank/DDBJ databases">
        <title>Chromosome-scale assembly of the Ensete ventricosum genome.</title>
        <authorList>
            <person name="Dussert Y."/>
            <person name="Stocks J."/>
            <person name="Wendawek A."/>
            <person name="Woldeyes F."/>
            <person name="Nichols R.A."/>
            <person name="Borrell J.S."/>
        </authorList>
    </citation>
    <scope>NUCLEOTIDE SEQUENCE [LARGE SCALE GENOMIC DNA]</scope>
    <source>
        <strain evidence="3">cv. Maze</strain>
        <tissue evidence="2">Seeds</tissue>
    </source>
</reference>
<evidence type="ECO:0008006" key="4">
    <source>
        <dbReference type="Google" id="ProtNLM"/>
    </source>
</evidence>
<dbReference type="InterPro" id="IPR001128">
    <property type="entry name" value="Cyt_P450"/>
</dbReference>
<dbReference type="InterPro" id="IPR036396">
    <property type="entry name" value="Cyt_P450_sf"/>
</dbReference>
<sequence>MANKMTEDGETISEINVKALIFDIFTAGIDTSTIIVEWAMAEMLKNSAILNRAQVELDDVVDRDRDRLLEETDLPKLAYL</sequence>
<dbReference type="InterPro" id="IPR002401">
    <property type="entry name" value="Cyt_P450_E_grp-I"/>
</dbReference>
<dbReference type="GO" id="GO:0004497">
    <property type="term" value="F:monooxygenase activity"/>
    <property type="evidence" value="ECO:0007669"/>
    <property type="project" value="InterPro"/>
</dbReference>
<name>A0AAV8QAK7_ENSVE</name>
<accession>A0AAV8QAK7</accession>
<evidence type="ECO:0000313" key="3">
    <source>
        <dbReference type="Proteomes" id="UP001222027"/>
    </source>
</evidence>
<dbReference type="AlphaFoldDB" id="A0AAV8QAK7"/>
<dbReference type="PANTHER" id="PTHR47950:SF25">
    <property type="entry name" value="FLAVONOID 3',5'-HYDROXYLASE"/>
    <property type="match status" value="1"/>
</dbReference>
<dbReference type="PANTHER" id="PTHR47950">
    <property type="entry name" value="CYTOCHROME P450, FAMILY 76, SUBFAMILY C, POLYPEPTIDE 5-RELATED"/>
    <property type="match status" value="1"/>
</dbReference>
<protein>
    <recommendedName>
        <fullName evidence="4">Cytochrome P450</fullName>
    </recommendedName>
</protein>
<dbReference type="EMBL" id="JAQQAF010000007">
    <property type="protein sequence ID" value="KAJ8472042.1"/>
    <property type="molecule type" value="Genomic_DNA"/>
</dbReference>
<comment type="caution">
    <text evidence="2">The sequence shown here is derived from an EMBL/GenBank/DDBJ whole genome shotgun (WGS) entry which is preliminary data.</text>
</comment>
<dbReference type="Pfam" id="PF00067">
    <property type="entry name" value="p450"/>
    <property type="match status" value="1"/>
</dbReference>
<keyword evidence="3" id="KW-1185">Reference proteome</keyword>